<dbReference type="PANTHER" id="PTHR10350">
    <property type="entry name" value="NUCLEAR PORE COMPLEX PROTEIN NUP155"/>
    <property type="match status" value="1"/>
</dbReference>
<dbReference type="InterPro" id="IPR015943">
    <property type="entry name" value="WD40/YVTN_repeat-like_dom_sf"/>
</dbReference>
<evidence type="ECO:0000313" key="8">
    <source>
        <dbReference type="Proteomes" id="UP000078561"/>
    </source>
</evidence>
<sequence length="1030" mass="115412">MSTNQAALVKAGQLLNERLEKVQKNLDLADFLKEFPPKIAQAFEGKANRLVNQSQPSHLFLRLVASETVTTFQGLLTDINCVWITMDNILYLWQYKEGERVYIYGDQDQIICDVGLVKPKPGIFEDHIHHLLVVTTPLNVILLTVEYDPWTAHQPGSKIEIGATRLVVTCDDNPMSSIQGSDNGRIFMCGKDGHLYEFDYTLKSGKPVPSLVAHTIPLLRRYLPILPFTRQPNLGFSSLVIDSERSVLYALSEDQTIEIFDLGPSKTGFTSISKNDNIVNSIKSTCQRNSIRYDPSAFHIDHLHVVSQTESRRIHIIAVTKCGYRLYFTNSLRTNYNINPSCPPTITNTPNALYLVHIRSPPVIPTSTTTSTTTATSSTQHASPLPETTICYQDGGVLLASQTHCPETDNVYMISASIELSPQNQSSQDLTLVEIISESKNLGRVWDMAEEYTSGMRKQPICDMTSQLADEARRFLVLSDQGLVFLNQQRPVDTLYNILAKHKSATYELDCRAFFNRYGSIEACAMCISIVCACNASNAPDSEEIKQQAIMVYATLGGAPSALGSLPLSYSNHLGQAVGQMNILYSSKHDGLVLYLARILRNAWKTNVFEIIPGRNQPCISNRLQSTLPTTKTNLLGLKGFMESYINLKPSQGDDHGTLQLLLAEHQSVIGFHNLINKCAEALIFIDTFIKPDVQDIMQCVPGSLGSSMMDLSLETLVSSSRGTLLKNELVIAAIIHHACPSDLADSHVISDILQTNCPSLFEESEFVFYKGLEALCCARQTKGHHDRTLALEESLEHLQGMAGLIPDDRFNDICMEYRRLDYNVGVLKLSLKRAEKLDPNGDALEYVEDHLTLAPTPTSEPTPTDPRLHLYQLRLRCYNQITMCFSGNDQLDLLLSAARSSKDRLFHYALYQWLFHQFKNGNGGEAELLLMGPDYIIDFFTNYVDFVDGFEFLAVYCRYWNKRYESALHYETLALEHPSKCPSIQAKYLGLALTQIKMAMDEAPAPKSIDLYHRLKQHLEDLRRGEALG</sequence>
<dbReference type="InParanoid" id="A0A168KYP5"/>
<protein>
    <submittedName>
        <fullName evidence="7">Uncharacterized protein</fullName>
    </submittedName>
</protein>
<keyword evidence="8" id="KW-1185">Reference proteome</keyword>
<proteinExistence type="inferred from homology"/>
<feature type="domain" description="Nucleoporin Nup133/Nup155-like C-terminal" evidence="5">
    <location>
        <begin position="586"/>
        <end position="941"/>
    </location>
</feature>
<evidence type="ECO:0000256" key="3">
    <source>
        <dbReference type="ARBA" id="ARBA00022448"/>
    </source>
</evidence>
<dbReference type="AlphaFoldDB" id="A0A168KYP5"/>
<keyword evidence="3" id="KW-0813">Transport</keyword>
<name>A0A168KYP5_ABSGL</name>
<dbReference type="InterPro" id="IPR036322">
    <property type="entry name" value="WD40_repeat_dom_sf"/>
</dbReference>
<evidence type="ECO:0000256" key="4">
    <source>
        <dbReference type="ARBA" id="ARBA00023242"/>
    </source>
</evidence>
<dbReference type="FunCoup" id="A0A168KYP5">
    <property type="interactions" value="1121"/>
</dbReference>
<keyword evidence="4" id="KW-0539">Nucleus</keyword>
<dbReference type="InterPro" id="IPR042533">
    <property type="entry name" value="Nucleoporin_Nup155_C_1"/>
</dbReference>
<accession>A0A168KYP5</accession>
<dbReference type="Pfam" id="PF03177">
    <property type="entry name" value="Nucleoporin_C"/>
    <property type="match status" value="1"/>
</dbReference>
<comment type="subcellular location">
    <subcellularLocation>
        <location evidence="1">Nucleus</location>
    </subcellularLocation>
</comment>
<evidence type="ECO:0000259" key="5">
    <source>
        <dbReference type="Pfam" id="PF03177"/>
    </source>
</evidence>
<dbReference type="STRING" id="4829.A0A168KYP5"/>
<organism evidence="7">
    <name type="scientific">Absidia glauca</name>
    <name type="common">Pin mould</name>
    <dbReference type="NCBI Taxonomy" id="4829"/>
    <lineage>
        <taxon>Eukaryota</taxon>
        <taxon>Fungi</taxon>
        <taxon>Fungi incertae sedis</taxon>
        <taxon>Mucoromycota</taxon>
        <taxon>Mucoromycotina</taxon>
        <taxon>Mucoromycetes</taxon>
        <taxon>Mucorales</taxon>
        <taxon>Cunninghamellaceae</taxon>
        <taxon>Absidia</taxon>
    </lineage>
</organism>
<dbReference type="Gene3D" id="1.25.40.450">
    <property type="entry name" value="Nucleoporin, helical domain, N-terminal subdomain"/>
    <property type="match status" value="1"/>
</dbReference>
<dbReference type="Proteomes" id="UP000078561">
    <property type="component" value="Unassembled WGS sequence"/>
</dbReference>
<dbReference type="OMA" id="CQICCIT"/>
<dbReference type="SUPFAM" id="SSF50978">
    <property type="entry name" value="WD40 repeat-like"/>
    <property type="match status" value="1"/>
</dbReference>
<dbReference type="GO" id="GO:0000972">
    <property type="term" value="P:transcription-dependent tethering of RNA polymerase II gene DNA at nuclear periphery"/>
    <property type="evidence" value="ECO:0007669"/>
    <property type="project" value="TreeGrafter"/>
</dbReference>
<dbReference type="PANTHER" id="PTHR10350:SF6">
    <property type="entry name" value="NUCLEAR PORE COMPLEX PROTEIN NUP155"/>
    <property type="match status" value="1"/>
</dbReference>
<evidence type="ECO:0000256" key="1">
    <source>
        <dbReference type="ARBA" id="ARBA00004123"/>
    </source>
</evidence>
<dbReference type="Gene3D" id="2.130.10.10">
    <property type="entry name" value="YVTN repeat-like/Quinoprotein amine dehydrogenase"/>
    <property type="match status" value="1"/>
</dbReference>
<dbReference type="Gene3D" id="1.20.58.1780">
    <property type="match status" value="1"/>
</dbReference>
<evidence type="ECO:0000256" key="2">
    <source>
        <dbReference type="ARBA" id="ARBA00007373"/>
    </source>
</evidence>
<dbReference type="EMBL" id="LT550481">
    <property type="protein sequence ID" value="SAL95697.1"/>
    <property type="molecule type" value="Genomic_DNA"/>
</dbReference>
<dbReference type="Pfam" id="PF08801">
    <property type="entry name" value="Nucleoporin_N"/>
    <property type="match status" value="1"/>
</dbReference>
<feature type="domain" description="Nucleoporin Nup133/Nup155-like N-terminal" evidence="6">
    <location>
        <begin position="68"/>
        <end position="484"/>
    </location>
</feature>
<dbReference type="InterPro" id="IPR007187">
    <property type="entry name" value="Nucleoporin_Nup133/Nup155_C"/>
</dbReference>
<comment type="similarity">
    <text evidence="2">Belongs to the non-repetitive/WGA-negative nucleoporin family.</text>
</comment>
<dbReference type="InterPro" id="IPR014908">
    <property type="entry name" value="Nucleoporin_Nup133/Nup155_N"/>
</dbReference>
<dbReference type="GO" id="GO:0006405">
    <property type="term" value="P:RNA export from nucleus"/>
    <property type="evidence" value="ECO:0007669"/>
    <property type="project" value="TreeGrafter"/>
</dbReference>
<dbReference type="InterPro" id="IPR004870">
    <property type="entry name" value="Nucleoporin_Nup155"/>
</dbReference>
<dbReference type="GO" id="GO:0044611">
    <property type="term" value="C:nuclear pore inner ring"/>
    <property type="evidence" value="ECO:0007669"/>
    <property type="project" value="TreeGrafter"/>
</dbReference>
<dbReference type="GO" id="GO:0017056">
    <property type="term" value="F:structural constituent of nuclear pore"/>
    <property type="evidence" value="ECO:0007669"/>
    <property type="project" value="InterPro"/>
</dbReference>
<gene>
    <name evidence="7" type="primary">ABSGL_01038.1 scaffold 1223</name>
</gene>
<dbReference type="GO" id="GO:0036228">
    <property type="term" value="P:protein localization to nuclear inner membrane"/>
    <property type="evidence" value="ECO:0007669"/>
    <property type="project" value="TreeGrafter"/>
</dbReference>
<evidence type="ECO:0000259" key="6">
    <source>
        <dbReference type="Pfam" id="PF08801"/>
    </source>
</evidence>
<evidence type="ECO:0000313" key="7">
    <source>
        <dbReference type="EMBL" id="SAL95697.1"/>
    </source>
</evidence>
<dbReference type="GO" id="GO:0006606">
    <property type="term" value="P:protein import into nucleus"/>
    <property type="evidence" value="ECO:0007669"/>
    <property type="project" value="TreeGrafter"/>
</dbReference>
<dbReference type="OrthoDB" id="338970at2759"/>
<reference evidence="7" key="1">
    <citation type="submission" date="2016-04" db="EMBL/GenBank/DDBJ databases">
        <authorList>
            <person name="Evans L.H."/>
            <person name="Alamgir A."/>
            <person name="Owens N."/>
            <person name="Weber N.D."/>
            <person name="Virtaneva K."/>
            <person name="Barbian K."/>
            <person name="Babar A."/>
            <person name="Rosenke K."/>
        </authorList>
    </citation>
    <scope>NUCLEOTIDE SEQUENCE [LARGE SCALE GENOMIC DNA]</scope>
    <source>
        <strain evidence="7">CBS 101.48</strain>
    </source>
</reference>